<name>A0A4R4BLM5_BACTU</name>
<gene>
    <name evidence="2" type="ORF">EC910_101275</name>
</gene>
<evidence type="ECO:0000313" key="2">
    <source>
        <dbReference type="EMBL" id="TCW59645.1"/>
    </source>
</evidence>
<organism evidence="2 3">
    <name type="scientific">Bacillus thuringiensis</name>
    <dbReference type="NCBI Taxonomy" id="1428"/>
    <lineage>
        <taxon>Bacteria</taxon>
        <taxon>Bacillati</taxon>
        <taxon>Bacillota</taxon>
        <taxon>Bacilli</taxon>
        <taxon>Bacillales</taxon>
        <taxon>Bacillaceae</taxon>
        <taxon>Bacillus</taxon>
        <taxon>Bacillus cereus group</taxon>
    </lineage>
</organism>
<evidence type="ECO:0000256" key="1">
    <source>
        <dbReference type="SAM" id="Coils"/>
    </source>
</evidence>
<dbReference type="AlphaFoldDB" id="A0A4R4BLM5"/>
<feature type="coiled-coil region" evidence="1">
    <location>
        <begin position="27"/>
        <end position="54"/>
    </location>
</feature>
<sequence>MEEQIFNSIIQQGAFGALFVWLLFSSRKESKELLEASRQENKEREDKYQQTITENQIVITKQAEAFGALSKDVSEIKQIIMGNGDGK</sequence>
<keyword evidence="1" id="KW-0175">Coiled coil</keyword>
<comment type="caution">
    <text evidence="2">The sequence shown here is derived from an EMBL/GenBank/DDBJ whole genome shotgun (WGS) entry which is preliminary data.</text>
</comment>
<evidence type="ECO:0000313" key="3">
    <source>
        <dbReference type="Proteomes" id="UP000295285"/>
    </source>
</evidence>
<protein>
    <submittedName>
        <fullName evidence="2">BhlA-like holin</fullName>
    </submittedName>
</protein>
<dbReference type="InterPro" id="IPR024405">
    <property type="entry name" value="Phage_BhlA/UviB"/>
</dbReference>
<proteinExistence type="predicted"/>
<dbReference type="Proteomes" id="UP000295285">
    <property type="component" value="Unassembled WGS sequence"/>
</dbReference>
<dbReference type="RefSeq" id="WP_131931492.1">
    <property type="nucleotide sequence ID" value="NZ_SMDF01000001.1"/>
</dbReference>
<dbReference type="EMBL" id="SMDG01000001">
    <property type="protein sequence ID" value="TCW59645.1"/>
    <property type="molecule type" value="Genomic_DNA"/>
</dbReference>
<reference evidence="2 3" key="1">
    <citation type="submission" date="2019-03" db="EMBL/GenBank/DDBJ databases">
        <title>Above-ground endophytic microbial communities from plants in different locations in the United States.</title>
        <authorList>
            <person name="Frank C."/>
        </authorList>
    </citation>
    <scope>NUCLEOTIDE SEQUENCE [LARGE SCALE GENOMIC DNA]</scope>
    <source>
        <strain evidence="2 3">LP_2_YM</strain>
    </source>
</reference>
<dbReference type="Pfam" id="PF10960">
    <property type="entry name" value="Holin_BhlA"/>
    <property type="match status" value="1"/>
</dbReference>
<accession>A0A4R4BLM5</accession>